<dbReference type="Pfam" id="PF00439">
    <property type="entry name" value="Bromodomain"/>
    <property type="match status" value="2"/>
</dbReference>
<proteinExistence type="predicted"/>
<dbReference type="InterPro" id="IPR036427">
    <property type="entry name" value="Bromodomain-like_sf"/>
</dbReference>
<dbReference type="PANTHER" id="PTHR22880">
    <property type="entry name" value="FALZ-RELATED BROMODOMAIN-CONTAINING PROTEINS"/>
    <property type="match status" value="1"/>
</dbReference>
<dbReference type="GO" id="GO:0000785">
    <property type="term" value="C:chromatin"/>
    <property type="evidence" value="ECO:0007669"/>
    <property type="project" value="TreeGrafter"/>
</dbReference>
<protein>
    <recommendedName>
        <fullName evidence="4">Bromo domain-containing protein</fullName>
    </recommendedName>
</protein>
<evidence type="ECO:0000256" key="1">
    <source>
        <dbReference type="ARBA" id="ARBA00023117"/>
    </source>
</evidence>
<gene>
    <name evidence="5" type="ORF">FOQG_12048</name>
</gene>
<feature type="compositionally biased region" description="Basic and acidic residues" evidence="3">
    <location>
        <begin position="132"/>
        <end position="162"/>
    </location>
</feature>
<evidence type="ECO:0000313" key="6">
    <source>
        <dbReference type="Proteomes" id="UP000030663"/>
    </source>
</evidence>
<feature type="compositionally biased region" description="Basic and acidic residues" evidence="3">
    <location>
        <begin position="52"/>
        <end position="119"/>
    </location>
</feature>
<feature type="region of interest" description="Disordered" evidence="3">
    <location>
        <begin position="1"/>
        <end position="268"/>
    </location>
</feature>
<organism evidence="5 6">
    <name type="scientific">Fusarium oxysporum f. sp. raphani 54005</name>
    <dbReference type="NCBI Taxonomy" id="1089458"/>
    <lineage>
        <taxon>Eukaryota</taxon>
        <taxon>Fungi</taxon>
        <taxon>Dikarya</taxon>
        <taxon>Ascomycota</taxon>
        <taxon>Pezizomycotina</taxon>
        <taxon>Sordariomycetes</taxon>
        <taxon>Hypocreomycetidae</taxon>
        <taxon>Hypocreales</taxon>
        <taxon>Nectriaceae</taxon>
        <taxon>Fusarium</taxon>
        <taxon>Fusarium oxysporum species complex</taxon>
    </lineage>
</organism>
<dbReference type="InterPro" id="IPR027353">
    <property type="entry name" value="NET_dom"/>
</dbReference>
<dbReference type="PANTHER" id="PTHR22880:SF225">
    <property type="entry name" value="BROMODOMAIN-CONTAINING PROTEIN BET-1-RELATED"/>
    <property type="match status" value="1"/>
</dbReference>
<keyword evidence="1 2" id="KW-0103">Bromodomain</keyword>
<evidence type="ECO:0000313" key="5">
    <source>
        <dbReference type="EMBL" id="EXK83693.1"/>
    </source>
</evidence>
<feature type="compositionally biased region" description="Low complexity" evidence="3">
    <location>
        <begin position="721"/>
        <end position="733"/>
    </location>
</feature>
<evidence type="ECO:0000256" key="3">
    <source>
        <dbReference type="SAM" id="MobiDB-lite"/>
    </source>
</evidence>
<evidence type="ECO:0000256" key="2">
    <source>
        <dbReference type="PROSITE-ProRule" id="PRU00035"/>
    </source>
</evidence>
<dbReference type="PROSITE" id="PS50014">
    <property type="entry name" value="BROMODOMAIN_2"/>
    <property type="match status" value="2"/>
</dbReference>
<dbReference type="PRINTS" id="PR00503">
    <property type="entry name" value="BROMODOMAIN"/>
</dbReference>
<feature type="region of interest" description="Disordered" evidence="3">
    <location>
        <begin position="698"/>
        <end position="750"/>
    </location>
</feature>
<dbReference type="SMART" id="SM00297">
    <property type="entry name" value="BROMO"/>
    <property type="match status" value="2"/>
</dbReference>
<feature type="domain" description="Bromo" evidence="4">
    <location>
        <begin position="304"/>
        <end position="379"/>
    </location>
</feature>
<dbReference type="AlphaFoldDB" id="X0BXS4"/>
<accession>X0BXS4</accession>
<dbReference type="GO" id="GO:0005634">
    <property type="term" value="C:nucleus"/>
    <property type="evidence" value="ECO:0007669"/>
    <property type="project" value="TreeGrafter"/>
</dbReference>
<feature type="compositionally biased region" description="Basic and acidic residues" evidence="3">
    <location>
        <begin position="645"/>
        <end position="654"/>
    </location>
</feature>
<keyword evidence="6" id="KW-1185">Reference proteome</keyword>
<feature type="compositionally biased region" description="Basic and acidic residues" evidence="3">
    <location>
        <begin position="16"/>
        <end position="43"/>
    </location>
</feature>
<dbReference type="CDD" id="cd04369">
    <property type="entry name" value="Bromodomain"/>
    <property type="match status" value="1"/>
</dbReference>
<dbReference type="InterPro" id="IPR050935">
    <property type="entry name" value="Bromo_chromatin_reader"/>
</dbReference>
<evidence type="ECO:0000259" key="4">
    <source>
        <dbReference type="PROSITE" id="PS50014"/>
    </source>
</evidence>
<feature type="region of interest" description="Disordered" evidence="3">
    <location>
        <begin position="401"/>
        <end position="491"/>
    </location>
</feature>
<dbReference type="GO" id="GO:0006355">
    <property type="term" value="P:regulation of DNA-templated transcription"/>
    <property type="evidence" value="ECO:0007669"/>
    <property type="project" value="TreeGrafter"/>
</dbReference>
<feature type="compositionally biased region" description="Acidic residues" evidence="3">
    <location>
        <begin position="625"/>
        <end position="637"/>
    </location>
</feature>
<reference evidence="5 6" key="1">
    <citation type="submission" date="2011-11" db="EMBL/GenBank/DDBJ databases">
        <title>The Genome Sequence of Fusarium oxysporum PHW815.</title>
        <authorList>
            <consortium name="The Broad Institute Genome Sequencing Platform"/>
            <person name="Ma L.-J."/>
            <person name="Gale L.R."/>
            <person name="Schwartz D.C."/>
            <person name="Zhou S."/>
            <person name="Corby-Kistler H."/>
            <person name="Young S.K."/>
            <person name="Zeng Q."/>
            <person name="Gargeya S."/>
            <person name="Fitzgerald M."/>
            <person name="Haas B."/>
            <person name="Abouelleil A."/>
            <person name="Alvarado L."/>
            <person name="Arachchi H.M."/>
            <person name="Berlin A."/>
            <person name="Brown A."/>
            <person name="Chapman S.B."/>
            <person name="Chen Z."/>
            <person name="Dunbar C."/>
            <person name="Freedman E."/>
            <person name="Gearin G."/>
            <person name="Goldberg J."/>
            <person name="Griggs A."/>
            <person name="Gujja S."/>
            <person name="Heiman D."/>
            <person name="Howarth C."/>
            <person name="Larson L."/>
            <person name="Lui A."/>
            <person name="MacDonald P.J.P."/>
            <person name="Montmayeur A."/>
            <person name="Murphy C."/>
            <person name="Neiman D."/>
            <person name="Pearson M."/>
            <person name="Priest M."/>
            <person name="Roberts A."/>
            <person name="Saif S."/>
            <person name="Shea T."/>
            <person name="Shenoy N."/>
            <person name="Sisk P."/>
            <person name="Stolte C."/>
            <person name="Sykes S."/>
            <person name="Wortman J."/>
            <person name="Nusbaum C."/>
            <person name="Birren B."/>
        </authorList>
    </citation>
    <scope>NUCLEOTIDE SEQUENCE [LARGE SCALE GENOMIC DNA]</scope>
    <source>
        <strain evidence="5 6">54005</strain>
    </source>
</reference>
<dbReference type="Proteomes" id="UP000030663">
    <property type="component" value="Unassembled WGS sequence"/>
</dbReference>
<feature type="compositionally biased region" description="Basic and acidic residues" evidence="3">
    <location>
        <begin position="232"/>
        <end position="245"/>
    </location>
</feature>
<feature type="compositionally biased region" description="Low complexity" evidence="3">
    <location>
        <begin position="164"/>
        <end position="179"/>
    </location>
</feature>
<dbReference type="EMBL" id="KI979328">
    <property type="protein sequence ID" value="EXK83693.1"/>
    <property type="molecule type" value="Genomic_DNA"/>
</dbReference>
<dbReference type="GO" id="GO:0006338">
    <property type="term" value="P:chromatin remodeling"/>
    <property type="evidence" value="ECO:0007669"/>
    <property type="project" value="TreeGrafter"/>
</dbReference>
<dbReference type="Pfam" id="PF17035">
    <property type="entry name" value="BET"/>
    <property type="match status" value="1"/>
</dbReference>
<feature type="region of interest" description="Disordered" evidence="3">
    <location>
        <begin position="613"/>
        <end position="654"/>
    </location>
</feature>
<feature type="compositionally biased region" description="Polar residues" evidence="3">
    <location>
        <begin position="249"/>
        <end position="262"/>
    </location>
</feature>
<name>X0BXS4_FUSOX</name>
<feature type="compositionally biased region" description="Basic residues" evidence="3">
    <location>
        <begin position="702"/>
        <end position="719"/>
    </location>
</feature>
<dbReference type="CDD" id="cd05499">
    <property type="entry name" value="Bromo_BDF1_2_II"/>
    <property type="match status" value="1"/>
</dbReference>
<feature type="domain" description="Bromo" evidence="4">
    <location>
        <begin position="513"/>
        <end position="579"/>
    </location>
</feature>
<sequence>MASPTPDATAPANENTSRDVTAEKEQKSEVNGHATPEKPKDTPESAPVNGNKADDHPVENGVNKDVEMTEASDETKPSQEPSTDEKNDPKTEGDDQTKETGDAKSVEEPNAAEDSKATEEDVDMTDAVPAEKPAEDATTKESKDVDMADKPADTPEKAEGTDKAPASSNDAAAPASEAEVQPTSLSQLAIDTKEADAPKPSTEMSMQDAPVGDTSVSSKVAREREDDATDEPAPKRAKTEPKSEEPADVTSTVPNTEATSAESAPEKEVSRFAGLTRWNEADFKNQTLTPFQRREFRKVLGRVKKTKAGGHFKDSVPKMWPQLAESYLAKIEKPMDLSEIDRTLRDINGAYVTVGDFQNDLVLMYDNTRNFNGTLHDVTAAAFNAIRSIWEEVATIPQEEAVKPKQIPKPKPPRESRISSLGDSIARKPSVGPGASPAAESVSSKPRLGSQEANTAATELRRASSATEGDRPKRTVRAPKSKDIDYTTKPSRKKLKPELQFSEEVLNDLMHPKNHAINNWFMEPVDAEGLNIPHYYSIIKKPMDLGKVARMLKSGDITNIKDFDKNVRLIFSNCYTFNGSVDQGNTVSYVASQLEDYYNSLMKDKDSWLARHAKAHAPAASHGSDEEDEDEEADGDEVAAPPSADHSKEVRDLETKLREESEKLTDLLCADSPNESMVAMQKSIVNLVQESLLKAKQALSAHRTKHPEKPSKKASKPSKPKPSGSAPRKPSGSVANPKKPSGTKKAVKKTLTAADKDAIASAINDLDGAQLDRAIDIIKRDTGQNVSSPVLPMIVTMY</sequence>
<dbReference type="SUPFAM" id="SSF47370">
    <property type="entry name" value="Bromodomain"/>
    <property type="match status" value="2"/>
</dbReference>
<dbReference type="Gene3D" id="1.20.920.10">
    <property type="entry name" value="Bromodomain-like"/>
    <property type="match status" value="2"/>
</dbReference>
<dbReference type="InterPro" id="IPR001487">
    <property type="entry name" value="Bromodomain"/>
</dbReference>